<keyword evidence="2" id="KW-0472">Membrane</keyword>
<reference evidence="3" key="2">
    <citation type="submission" date="2017-12" db="EMBL/GenBank/DDBJ databases">
        <title>High-resolution comparative analysis of great ape genomes.</title>
        <authorList>
            <person name="Pollen A."/>
            <person name="Hastie A."/>
            <person name="Hormozdiari F."/>
            <person name="Dougherty M."/>
            <person name="Liu R."/>
            <person name="Chaisson M."/>
            <person name="Hoppe E."/>
            <person name="Hill C."/>
            <person name="Pang A."/>
            <person name="Hillier L."/>
            <person name="Baker C."/>
            <person name="Armstrong J."/>
            <person name="Shendure J."/>
            <person name="Paten B."/>
            <person name="Wilson R."/>
            <person name="Chao H."/>
            <person name="Schneider V."/>
            <person name="Ventura M."/>
            <person name="Kronenberg Z."/>
            <person name="Murali S."/>
            <person name="Gordon D."/>
            <person name="Cantsilieris S."/>
            <person name="Munson K."/>
            <person name="Nelson B."/>
            <person name="Raja A."/>
            <person name="Underwood J."/>
            <person name="Diekhans M."/>
            <person name="Fiddes I."/>
            <person name="Haussler D."/>
            <person name="Eichler E."/>
        </authorList>
    </citation>
    <scope>NUCLEOTIDE SEQUENCE [LARGE SCALE GENOMIC DNA]</scope>
    <source>
        <strain evidence="3">Susie</strain>
    </source>
</reference>
<reference evidence="4" key="3">
    <citation type="submission" date="2025-05" db="UniProtKB">
        <authorList>
            <consortium name="Ensembl"/>
        </authorList>
    </citation>
    <scope>IDENTIFICATION</scope>
</reference>
<name>H2PX06_PONAB</name>
<dbReference type="GeneID" id="100433004"/>
<dbReference type="PANTHER" id="PTHR37360:SF1">
    <property type="entry name" value="FMR1 NEIGHBOR PROTEIN"/>
    <property type="match status" value="1"/>
</dbReference>
<proteinExistence type="predicted"/>
<evidence type="ECO:0000313" key="5">
    <source>
        <dbReference type="Proteomes" id="UP000001595"/>
    </source>
</evidence>
<evidence type="ECO:0000256" key="1">
    <source>
        <dbReference type="SAM" id="MobiDB-lite"/>
    </source>
</evidence>
<feature type="compositionally biased region" description="Basic residues" evidence="1">
    <location>
        <begin position="226"/>
        <end position="238"/>
    </location>
</feature>
<dbReference type="InterPro" id="IPR055331">
    <property type="entry name" value="FMR1-like"/>
</dbReference>
<feature type="transmembrane region" description="Helical" evidence="2">
    <location>
        <begin position="183"/>
        <end position="206"/>
    </location>
</feature>
<evidence type="ECO:0000313" key="3">
    <source>
        <dbReference type="EMBL" id="PNJ85438.1"/>
    </source>
</evidence>
<accession>A0A663DB30</accession>
<protein>
    <submittedName>
        <fullName evidence="4">FMR1 neighbor</fullName>
    </submittedName>
    <submittedName>
        <fullName evidence="3">FMR1NB isoform 1</fullName>
    </submittedName>
</protein>
<keyword evidence="5" id="KW-1185">Reference proteome</keyword>
<dbReference type="AlphaFoldDB" id="H2PX06"/>
<sequence>MPSHGRQARGRNRTSCRAMGVAHLEPATYELAATGSNPESSHPGYEAAMADRPQPGWRESLKMRVSKPLGMLMLSIWILLFVCYCLCSGPSYFVLPNGCILRNSENANGQSLEEDSALEALLNFFFPTTCIRGENQVVKPCNELQDLNESECLSHKCCFSSLETTSFKCFAPLRDEPKQMMRMFWLGAISLIILVCLPICCCCLFWRSECANYLQTQDNRVVTGSKKQRRKRKRKSKMLQKAARGEEHGEE</sequence>
<dbReference type="HOGENOM" id="CLU_095005_0_0_1"/>
<gene>
    <name evidence="4" type="primary">FMR1NB</name>
    <name evidence="3" type="ORF">CR201_G0041801</name>
</gene>
<reference evidence="4 5" key="1">
    <citation type="submission" date="2008-02" db="EMBL/GenBank/DDBJ databases">
        <title>A 6x draft sequence assembly of the Pongo pygmaeus abelii genome.</title>
        <authorList>
            <person name="Wilson R.K."/>
            <person name="Mardis E."/>
        </authorList>
    </citation>
    <scope>NUCLEOTIDE SEQUENCE [LARGE SCALE GENOMIC DNA]</scope>
</reference>
<dbReference type="STRING" id="9601.ENSPPYP00000023281"/>
<accession>H2PX06</accession>
<dbReference type="PANTHER" id="PTHR37360">
    <property type="entry name" value="FRAGILE X MENTAL RETARDATION 1 NEIGHBOR PROTEIN"/>
    <property type="match status" value="1"/>
</dbReference>
<dbReference type="OrthoDB" id="9837391at2759"/>
<feature type="transmembrane region" description="Helical" evidence="2">
    <location>
        <begin position="71"/>
        <end position="95"/>
    </location>
</feature>
<dbReference type="KEGG" id="pon:100433004"/>
<organism evidence="4 5">
    <name type="scientific">Pongo abelii</name>
    <name type="common">Sumatran orangutan</name>
    <name type="synonym">Pongo pygmaeus abelii</name>
    <dbReference type="NCBI Taxonomy" id="9601"/>
    <lineage>
        <taxon>Eukaryota</taxon>
        <taxon>Metazoa</taxon>
        <taxon>Chordata</taxon>
        <taxon>Craniata</taxon>
        <taxon>Vertebrata</taxon>
        <taxon>Euteleostomi</taxon>
        <taxon>Mammalia</taxon>
        <taxon>Eutheria</taxon>
        <taxon>Euarchontoglires</taxon>
        <taxon>Primates</taxon>
        <taxon>Haplorrhini</taxon>
        <taxon>Catarrhini</taxon>
        <taxon>Hominidae</taxon>
        <taxon>Pongo</taxon>
    </lineage>
</organism>
<accession>A0A2J8XU05</accession>
<dbReference type="GeneTree" id="ENSGT00390000007953"/>
<keyword evidence="2" id="KW-1133">Transmembrane helix</keyword>
<dbReference type="Proteomes" id="UP000001595">
    <property type="component" value="Chromosome X"/>
</dbReference>
<dbReference type="OMA" id="PIYCCSL"/>
<keyword evidence="2" id="KW-0812">Transmembrane</keyword>
<evidence type="ECO:0000313" key="4">
    <source>
        <dbReference type="Ensembl" id="ENSPPYP00000023281.1"/>
    </source>
</evidence>
<feature type="region of interest" description="Disordered" evidence="1">
    <location>
        <begin position="224"/>
        <end position="251"/>
    </location>
</feature>
<dbReference type="eggNOG" id="ENOG502SB9N">
    <property type="taxonomic scope" value="Eukaryota"/>
</dbReference>
<dbReference type="RefSeq" id="XP_002832260.1">
    <property type="nucleotide sequence ID" value="XM_002832214.3"/>
</dbReference>
<dbReference type="Ensembl" id="ENSPPYT00000024255.2">
    <property type="protein sequence ID" value="ENSPPYP00000023281.1"/>
    <property type="gene ID" value="ENSPPYG00000020798.2"/>
</dbReference>
<dbReference type="EMBL" id="NDHI03003311">
    <property type="protein sequence ID" value="PNJ85438.1"/>
    <property type="molecule type" value="Genomic_DNA"/>
</dbReference>
<evidence type="ECO:0000256" key="2">
    <source>
        <dbReference type="SAM" id="Phobius"/>
    </source>
</evidence>
<dbReference type="CTD" id="158521"/>